<dbReference type="Pfam" id="PF07731">
    <property type="entry name" value="Cu-oxidase_2"/>
    <property type="match status" value="1"/>
</dbReference>
<dbReference type="Gene3D" id="2.60.40.420">
    <property type="entry name" value="Cupredoxins - blue copper proteins"/>
    <property type="match status" value="3"/>
</dbReference>
<protein>
    <submittedName>
        <fullName evidence="7">Multicopper oxidase mco</fullName>
        <ecNumber evidence="7">1.-.-.-</ecNumber>
    </submittedName>
</protein>
<proteinExistence type="predicted"/>
<evidence type="ECO:0000259" key="5">
    <source>
        <dbReference type="Pfam" id="PF07731"/>
    </source>
</evidence>
<evidence type="ECO:0000313" key="7">
    <source>
        <dbReference type="EMBL" id="CRK74762.1"/>
    </source>
</evidence>
<dbReference type="AlphaFoldDB" id="A0A0U1NJ57"/>
<feature type="region of interest" description="Disordered" evidence="3">
    <location>
        <begin position="284"/>
        <end position="305"/>
    </location>
</feature>
<dbReference type="InterPro" id="IPR045087">
    <property type="entry name" value="Cu-oxidase_fam"/>
</dbReference>
<evidence type="ECO:0000259" key="6">
    <source>
        <dbReference type="Pfam" id="PF07732"/>
    </source>
</evidence>
<dbReference type="InterPro" id="IPR011707">
    <property type="entry name" value="Cu-oxidase-like_N"/>
</dbReference>
<dbReference type="STRING" id="282199.GCA_001049735_00799"/>
<dbReference type="Pfam" id="PF00394">
    <property type="entry name" value="Cu-oxidase"/>
    <property type="match status" value="1"/>
</dbReference>
<dbReference type="InterPro" id="IPR008972">
    <property type="entry name" value="Cupredoxin"/>
</dbReference>
<dbReference type="PROSITE" id="PS00080">
    <property type="entry name" value="MULTICOPPER_OXIDASE2"/>
    <property type="match status" value="1"/>
</dbReference>
<feature type="domain" description="Plastocyanin-like" evidence="4">
    <location>
        <begin position="193"/>
        <end position="261"/>
    </location>
</feature>
<dbReference type="EC" id="1.-.-.-" evidence="7"/>
<dbReference type="InterPro" id="IPR002355">
    <property type="entry name" value="Cu_oxidase_Cu_BS"/>
</dbReference>
<dbReference type="RefSeq" id="WP_074842165.1">
    <property type="nucleotide sequence ID" value="NZ_JAZETU010000002.1"/>
</dbReference>
<dbReference type="InterPro" id="IPR001117">
    <property type="entry name" value="Cu-oxidase_2nd"/>
</dbReference>
<evidence type="ECO:0000256" key="3">
    <source>
        <dbReference type="SAM" id="MobiDB-lite"/>
    </source>
</evidence>
<name>A0A0U1NJ57_9RHOB</name>
<evidence type="ECO:0000259" key="4">
    <source>
        <dbReference type="Pfam" id="PF00394"/>
    </source>
</evidence>
<keyword evidence="1" id="KW-0479">Metal-binding</keyword>
<feature type="domain" description="Plastocyanin-like" evidence="6">
    <location>
        <begin position="48"/>
        <end position="149"/>
    </location>
</feature>
<evidence type="ECO:0000313" key="8">
    <source>
        <dbReference type="Proteomes" id="UP000048949"/>
    </source>
</evidence>
<dbReference type="EMBL" id="CVQV01000004">
    <property type="protein sequence ID" value="CRK74762.1"/>
    <property type="molecule type" value="Genomic_DNA"/>
</dbReference>
<sequence length="434" mass="47871">MLISRRKMLLGTIAGFSLPRSSTASNPKHTLRPAPMSVRWGRKSNRMSGFLGFNGSVPGPELRYRQGDQLDVRLENGMEDGALVHWHGVRVPNQMDGVSILSQEVVPPGGHYDYKFALPDAGTFWYHSHYMSYEQVGRGLFGPLVVEEHDPPVVDHDIIAMLADFRTSADGMLDTDFSALDDFGREGRLGNMTRVFLSRNSVQKGDRVRLRLVNAAIDRVFRLDLGGIAGAIVAIDGMPLETPTQLQPLILAPAQRIDIIGIAETEISFNLRNRNSQASVASISLEGQNPSPDRSPIPALPKHNLRKPGRISQSLELLMRGGEGDRNHSGHSSWAFNGVSGLPNRPFGKFRRGETARLILLNPTGFSHGIHMHGHHFREITDNGTLGPLRDTLLVASGETREIVCVFDNPGRWLLHCHMLSHSADGMATWVEVS</sequence>
<dbReference type="SUPFAM" id="SSF49503">
    <property type="entry name" value="Cupredoxins"/>
    <property type="match status" value="3"/>
</dbReference>
<keyword evidence="2 7" id="KW-0560">Oxidoreductase</keyword>
<dbReference type="PANTHER" id="PTHR11709">
    <property type="entry name" value="MULTI-COPPER OXIDASE"/>
    <property type="match status" value="1"/>
</dbReference>
<feature type="domain" description="Plastocyanin-like" evidence="5">
    <location>
        <begin position="332"/>
        <end position="433"/>
    </location>
</feature>
<dbReference type="GO" id="GO:0016491">
    <property type="term" value="F:oxidoreductase activity"/>
    <property type="evidence" value="ECO:0007669"/>
    <property type="project" value="UniProtKB-KW"/>
</dbReference>
<accession>A0A0U1NJ57</accession>
<dbReference type="Proteomes" id="UP000048949">
    <property type="component" value="Unassembled WGS sequence"/>
</dbReference>
<dbReference type="Pfam" id="PF07732">
    <property type="entry name" value="Cu-oxidase_3"/>
    <property type="match status" value="1"/>
</dbReference>
<dbReference type="GO" id="GO:0005507">
    <property type="term" value="F:copper ion binding"/>
    <property type="evidence" value="ECO:0007669"/>
    <property type="project" value="InterPro"/>
</dbReference>
<gene>
    <name evidence="7" type="primary">mco_1</name>
    <name evidence="7" type="ORF">NIG5292_00799</name>
</gene>
<reference evidence="7 8" key="1">
    <citation type="submission" date="2015-04" db="EMBL/GenBank/DDBJ databases">
        <authorList>
            <person name="Syromyatnikov M.Y."/>
            <person name="Popov V.N."/>
        </authorList>
    </citation>
    <scope>NUCLEOTIDE SEQUENCE [LARGE SCALE GENOMIC DNA]</scope>
    <source>
        <strain evidence="7 8">CECT 5292</strain>
    </source>
</reference>
<dbReference type="InterPro" id="IPR011706">
    <property type="entry name" value="Cu-oxidase_C"/>
</dbReference>
<evidence type="ECO:0000256" key="2">
    <source>
        <dbReference type="ARBA" id="ARBA00023002"/>
    </source>
</evidence>
<evidence type="ECO:0000256" key="1">
    <source>
        <dbReference type="ARBA" id="ARBA00022723"/>
    </source>
</evidence>
<dbReference type="CDD" id="cd13861">
    <property type="entry name" value="CuRO_1_CumA_like"/>
    <property type="match status" value="1"/>
</dbReference>
<organism evidence="7 8">
    <name type="scientific">Nereida ignava</name>
    <dbReference type="NCBI Taxonomy" id="282199"/>
    <lineage>
        <taxon>Bacteria</taxon>
        <taxon>Pseudomonadati</taxon>
        <taxon>Pseudomonadota</taxon>
        <taxon>Alphaproteobacteria</taxon>
        <taxon>Rhodobacterales</taxon>
        <taxon>Roseobacteraceae</taxon>
        <taxon>Nereida</taxon>
    </lineage>
</organism>
<keyword evidence="8" id="KW-1185">Reference proteome</keyword>